<name>A0A9Q1GSQ9_9CARY</name>
<evidence type="ECO:0000313" key="3">
    <source>
        <dbReference type="Proteomes" id="UP001153076"/>
    </source>
</evidence>
<dbReference type="EMBL" id="JAKOGI010001679">
    <property type="protein sequence ID" value="KAJ8424440.1"/>
    <property type="molecule type" value="Genomic_DNA"/>
</dbReference>
<reference evidence="2" key="1">
    <citation type="submission" date="2022-04" db="EMBL/GenBank/DDBJ databases">
        <title>Carnegiea gigantea Genome sequencing and assembly v2.</title>
        <authorList>
            <person name="Copetti D."/>
            <person name="Sanderson M.J."/>
            <person name="Burquez A."/>
            <person name="Wojciechowski M.F."/>
        </authorList>
    </citation>
    <scope>NUCLEOTIDE SEQUENCE</scope>
    <source>
        <strain evidence="2">SGP5-SGP5p</strain>
        <tissue evidence="2">Aerial part</tissue>
    </source>
</reference>
<dbReference type="AlphaFoldDB" id="A0A9Q1GSQ9"/>
<protein>
    <submittedName>
        <fullName evidence="2">Uncharacterized protein</fullName>
    </submittedName>
</protein>
<comment type="caution">
    <text evidence="2">The sequence shown here is derived from an EMBL/GenBank/DDBJ whole genome shotgun (WGS) entry which is preliminary data.</text>
</comment>
<evidence type="ECO:0000313" key="2">
    <source>
        <dbReference type="EMBL" id="KAJ8424440.1"/>
    </source>
</evidence>
<keyword evidence="3" id="KW-1185">Reference proteome</keyword>
<dbReference type="Proteomes" id="UP001153076">
    <property type="component" value="Unassembled WGS sequence"/>
</dbReference>
<keyword evidence="1" id="KW-0175">Coiled coil</keyword>
<sequence length="183" mass="20881">MDLTQAHADLQRRDAGAKFYVPSYYKGACSWDYCSWWTKFNTPYLSQSVEKVRQTTTNKKELLRETVYIINHLRPLGEFIPGAVEILEVMSDSCTNEKPLVSSSEKGKTKVKALSDQDLTCSSESARIEDKLNNLSNKASNLKVKEQEVLREAEWIHKIYQPGNYLPPQCENEDDGEHGGHDH</sequence>
<gene>
    <name evidence="2" type="ORF">Cgig2_003898</name>
</gene>
<organism evidence="2 3">
    <name type="scientific">Carnegiea gigantea</name>
    <dbReference type="NCBI Taxonomy" id="171969"/>
    <lineage>
        <taxon>Eukaryota</taxon>
        <taxon>Viridiplantae</taxon>
        <taxon>Streptophyta</taxon>
        <taxon>Embryophyta</taxon>
        <taxon>Tracheophyta</taxon>
        <taxon>Spermatophyta</taxon>
        <taxon>Magnoliopsida</taxon>
        <taxon>eudicotyledons</taxon>
        <taxon>Gunneridae</taxon>
        <taxon>Pentapetalae</taxon>
        <taxon>Caryophyllales</taxon>
        <taxon>Cactineae</taxon>
        <taxon>Cactaceae</taxon>
        <taxon>Cactoideae</taxon>
        <taxon>Echinocereeae</taxon>
        <taxon>Carnegiea</taxon>
    </lineage>
</organism>
<accession>A0A9Q1GSQ9</accession>
<evidence type="ECO:0000256" key="1">
    <source>
        <dbReference type="SAM" id="Coils"/>
    </source>
</evidence>
<proteinExistence type="predicted"/>
<feature type="coiled-coil region" evidence="1">
    <location>
        <begin position="125"/>
        <end position="152"/>
    </location>
</feature>